<evidence type="ECO:0000256" key="2">
    <source>
        <dbReference type="ARBA" id="ARBA00012438"/>
    </source>
</evidence>
<feature type="transmembrane region" description="Helical" evidence="9">
    <location>
        <begin position="39"/>
        <end position="55"/>
    </location>
</feature>
<feature type="transmembrane region" description="Helical" evidence="9">
    <location>
        <begin position="62"/>
        <end position="81"/>
    </location>
</feature>
<feature type="transmembrane region" description="Helical" evidence="9">
    <location>
        <begin position="96"/>
        <end position="114"/>
    </location>
</feature>
<evidence type="ECO:0000313" key="12">
    <source>
        <dbReference type="EMBL" id="TDK60726.1"/>
    </source>
</evidence>
<dbReference type="Gene3D" id="3.30.565.10">
    <property type="entry name" value="Histidine kinase-like ATPase, C-terminal domain"/>
    <property type="match status" value="1"/>
</dbReference>
<evidence type="ECO:0000256" key="9">
    <source>
        <dbReference type="SAM" id="Phobius"/>
    </source>
</evidence>
<evidence type="ECO:0000256" key="7">
    <source>
        <dbReference type="ARBA" id="ARBA00022840"/>
    </source>
</evidence>
<keyword evidence="9" id="KW-1133">Transmembrane helix</keyword>
<dbReference type="PANTHER" id="PTHR44936">
    <property type="entry name" value="SENSOR PROTEIN CREC"/>
    <property type="match status" value="1"/>
</dbReference>
<evidence type="ECO:0000313" key="13">
    <source>
        <dbReference type="Proteomes" id="UP000295132"/>
    </source>
</evidence>
<feature type="transmembrane region" description="Helical" evidence="9">
    <location>
        <begin position="14"/>
        <end position="33"/>
    </location>
</feature>
<keyword evidence="7" id="KW-0067">ATP-binding</keyword>
<keyword evidence="8" id="KW-0902">Two-component regulatory system</keyword>
<gene>
    <name evidence="12" type="ORF">E2K98_13425</name>
    <name evidence="11" type="ORF">RCG21_20600</name>
</gene>
<dbReference type="PANTHER" id="PTHR44936:SF9">
    <property type="entry name" value="SENSOR PROTEIN CREC"/>
    <property type="match status" value="1"/>
</dbReference>
<keyword evidence="9" id="KW-0472">Membrane</keyword>
<evidence type="ECO:0000259" key="10">
    <source>
        <dbReference type="PROSITE" id="PS50109"/>
    </source>
</evidence>
<evidence type="ECO:0000256" key="6">
    <source>
        <dbReference type="ARBA" id="ARBA00022777"/>
    </source>
</evidence>
<organism evidence="12 13">
    <name type="scientific">Bacillus salipaludis</name>
    <dbReference type="NCBI Taxonomy" id="2547811"/>
    <lineage>
        <taxon>Bacteria</taxon>
        <taxon>Bacillati</taxon>
        <taxon>Bacillota</taxon>
        <taxon>Bacilli</taxon>
        <taxon>Bacillales</taxon>
        <taxon>Bacillaceae</taxon>
        <taxon>Bacillus</taxon>
    </lineage>
</organism>
<dbReference type="GO" id="GO:0000160">
    <property type="term" value="P:phosphorelay signal transduction system"/>
    <property type="evidence" value="ECO:0007669"/>
    <property type="project" value="UniProtKB-KW"/>
</dbReference>
<dbReference type="InterPro" id="IPR004358">
    <property type="entry name" value="Sig_transdc_His_kin-like_C"/>
</dbReference>
<sequence>MIILNFSPLLKKDINILILMLITVPLAGVINFYPINAAFRISFGVPTFLFFLLLFRKIPPVLPGFLTAINIVGFRILLEFIQNEHFHWVSSLKDNFSSFFFYLAYACFFYLARVNRFHNRLLVIGWIGISIEILSDIVELTVQYFVLGTTIKISSLSEILMMAISHSFIVLSFFTIMQLYQAQERERQIRKQNEHMLLLISNLYEESIHLKKTLVNAENITKKSYDLYKGLYELKNVPSIANSIEDFSREALSIAGEVHEIKKDNQRIFAGLSKLISVERFADYMELNELISIIKRTNEKYASLLGKEIHIEYSISGVHPPYHAFTLLSIINNIVTNAVEAIDNVGIISINIEKNQEMIEFEIGDNGPGILAKRKNAIFKPGFTSKYDQSGNPSTGMGLSFVKEMMEQLEGKITVEDQAEGTGTIFIIRLPVSQLIKKG</sequence>
<dbReference type="InterPro" id="IPR003594">
    <property type="entry name" value="HATPase_dom"/>
</dbReference>
<keyword evidence="9" id="KW-0812">Transmembrane</keyword>
<feature type="transmembrane region" description="Helical" evidence="9">
    <location>
        <begin position="121"/>
        <end position="147"/>
    </location>
</feature>
<proteinExistence type="predicted"/>
<dbReference type="GO" id="GO:0004673">
    <property type="term" value="F:protein histidine kinase activity"/>
    <property type="evidence" value="ECO:0007669"/>
    <property type="project" value="UniProtKB-EC"/>
</dbReference>
<dbReference type="EMBL" id="SMYO01000006">
    <property type="protein sequence ID" value="TDK60726.1"/>
    <property type="molecule type" value="Genomic_DNA"/>
</dbReference>
<dbReference type="EC" id="2.7.13.3" evidence="2"/>
<reference evidence="11" key="2">
    <citation type="submission" date="2023-08" db="EMBL/GenBank/DDBJ databases">
        <title>Nitrogen cycling bacteria in agricultural field soils.</title>
        <authorList>
            <person name="Jang J."/>
        </authorList>
    </citation>
    <scope>NUCLEOTIDE SEQUENCE</scope>
    <source>
        <strain evidence="11">PS3-36</strain>
    </source>
</reference>
<name>A0A4R5VQS0_9BACI</name>
<keyword evidence="5" id="KW-0547">Nucleotide-binding</keyword>
<dbReference type="RefSeq" id="WP_133334858.1">
    <property type="nucleotide sequence ID" value="NZ_JAVGVR010000001.1"/>
</dbReference>
<keyword evidence="14" id="KW-1185">Reference proteome</keyword>
<accession>A0A4R5VQS0</accession>
<dbReference type="Proteomes" id="UP001178888">
    <property type="component" value="Unassembled WGS sequence"/>
</dbReference>
<comment type="catalytic activity">
    <reaction evidence="1">
        <text>ATP + protein L-histidine = ADP + protein N-phospho-L-histidine.</text>
        <dbReference type="EC" id="2.7.13.3"/>
    </reaction>
</comment>
<comment type="caution">
    <text evidence="12">The sequence shown here is derived from an EMBL/GenBank/DDBJ whole genome shotgun (WGS) entry which is preliminary data.</text>
</comment>
<keyword evidence="3" id="KW-0597">Phosphoprotein</keyword>
<dbReference type="GO" id="GO:0005524">
    <property type="term" value="F:ATP binding"/>
    <property type="evidence" value="ECO:0007669"/>
    <property type="project" value="UniProtKB-KW"/>
</dbReference>
<dbReference type="InterPro" id="IPR036890">
    <property type="entry name" value="HATPase_C_sf"/>
</dbReference>
<dbReference type="EMBL" id="JAVGVR010000001">
    <property type="protein sequence ID" value="MDQ6598731.1"/>
    <property type="molecule type" value="Genomic_DNA"/>
</dbReference>
<evidence type="ECO:0000256" key="4">
    <source>
        <dbReference type="ARBA" id="ARBA00022679"/>
    </source>
</evidence>
<evidence type="ECO:0000256" key="5">
    <source>
        <dbReference type="ARBA" id="ARBA00022741"/>
    </source>
</evidence>
<evidence type="ECO:0000313" key="14">
    <source>
        <dbReference type="Proteomes" id="UP001178888"/>
    </source>
</evidence>
<dbReference type="PROSITE" id="PS50109">
    <property type="entry name" value="HIS_KIN"/>
    <property type="match status" value="1"/>
</dbReference>
<evidence type="ECO:0000256" key="8">
    <source>
        <dbReference type="ARBA" id="ARBA00023012"/>
    </source>
</evidence>
<reference evidence="12 13" key="1">
    <citation type="submission" date="2019-03" db="EMBL/GenBank/DDBJ databases">
        <title>Bacillus niacini sp. nov. a Nicotinate-Metabolizing Mesophile Isolated from Soil.</title>
        <authorList>
            <person name="Zhang G."/>
        </authorList>
    </citation>
    <scope>NUCLEOTIDE SEQUENCE [LARGE SCALE GENOMIC DNA]</scope>
    <source>
        <strain evidence="12 13">WN066</strain>
    </source>
</reference>
<dbReference type="Pfam" id="PF02518">
    <property type="entry name" value="HATPase_c"/>
    <property type="match status" value="1"/>
</dbReference>
<dbReference type="SUPFAM" id="SSF55874">
    <property type="entry name" value="ATPase domain of HSP90 chaperone/DNA topoisomerase II/histidine kinase"/>
    <property type="match status" value="1"/>
</dbReference>
<dbReference type="Proteomes" id="UP000295132">
    <property type="component" value="Unassembled WGS sequence"/>
</dbReference>
<keyword evidence="6 12" id="KW-0418">Kinase</keyword>
<evidence type="ECO:0000313" key="11">
    <source>
        <dbReference type="EMBL" id="MDQ6598731.1"/>
    </source>
</evidence>
<evidence type="ECO:0000256" key="1">
    <source>
        <dbReference type="ARBA" id="ARBA00000085"/>
    </source>
</evidence>
<dbReference type="AlphaFoldDB" id="A0A4R5VQS0"/>
<dbReference type="SMART" id="SM00387">
    <property type="entry name" value="HATPase_c"/>
    <property type="match status" value="1"/>
</dbReference>
<dbReference type="InterPro" id="IPR005467">
    <property type="entry name" value="His_kinase_dom"/>
</dbReference>
<feature type="transmembrane region" description="Helical" evidence="9">
    <location>
        <begin position="159"/>
        <end position="180"/>
    </location>
</feature>
<evidence type="ECO:0000256" key="3">
    <source>
        <dbReference type="ARBA" id="ARBA00022553"/>
    </source>
</evidence>
<feature type="domain" description="Histidine kinase" evidence="10">
    <location>
        <begin position="261"/>
        <end position="434"/>
    </location>
</feature>
<protein>
    <recommendedName>
        <fullName evidence="2">histidine kinase</fullName>
        <ecNumber evidence="2">2.7.13.3</ecNumber>
    </recommendedName>
</protein>
<keyword evidence="4" id="KW-0808">Transferase</keyword>
<dbReference type="PRINTS" id="PR00344">
    <property type="entry name" value="BCTRLSENSOR"/>
</dbReference>
<dbReference type="InterPro" id="IPR050980">
    <property type="entry name" value="2C_sensor_his_kinase"/>
</dbReference>